<organism evidence="3 4">
    <name type="scientific">Panicum virgatum</name>
    <name type="common">Blackwell switchgrass</name>
    <dbReference type="NCBI Taxonomy" id="38727"/>
    <lineage>
        <taxon>Eukaryota</taxon>
        <taxon>Viridiplantae</taxon>
        <taxon>Streptophyta</taxon>
        <taxon>Embryophyta</taxon>
        <taxon>Tracheophyta</taxon>
        <taxon>Spermatophyta</taxon>
        <taxon>Magnoliopsida</taxon>
        <taxon>Liliopsida</taxon>
        <taxon>Poales</taxon>
        <taxon>Poaceae</taxon>
        <taxon>PACMAD clade</taxon>
        <taxon>Panicoideae</taxon>
        <taxon>Panicodae</taxon>
        <taxon>Paniceae</taxon>
        <taxon>Panicinae</taxon>
        <taxon>Panicum</taxon>
        <taxon>Panicum sect. Hiantes</taxon>
    </lineage>
</organism>
<feature type="compositionally biased region" description="Basic and acidic residues" evidence="1">
    <location>
        <begin position="15"/>
        <end position="24"/>
    </location>
</feature>
<keyword evidence="4" id="KW-1185">Reference proteome</keyword>
<sequence>MGSGSQQISSPDSCSRSHDSRFDPHPLLPCRRRRRHRLRLAAASRSAGLHLHLLLLLIPVYIGHPRGARHRWPPAAARTASGRSLAAAAVPLLLPPLSFSVTPARCVSPLLPLCISPSLTAHPSLNFGNPFPICSIHPPLGAVMRRFL</sequence>
<feature type="region of interest" description="Disordered" evidence="1">
    <location>
        <begin position="1"/>
        <end position="28"/>
    </location>
</feature>
<gene>
    <name evidence="3" type="ORF">PVAP13_3NG231640</name>
</gene>
<feature type="transmembrane region" description="Helical" evidence="2">
    <location>
        <begin position="40"/>
        <end position="62"/>
    </location>
</feature>
<name>A0A8T0TRH8_PANVG</name>
<keyword evidence="2" id="KW-0812">Transmembrane</keyword>
<evidence type="ECO:0000256" key="2">
    <source>
        <dbReference type="SAM" id="Phobius"/>
    </source>
</evidence>
<evidence type="ECO:0000313" key="3">
    <source>
        <dbReference type="EMBL" id="KAG2614641.1"/>
    </source>
</evidence>
<evidence type="ECO:0000313" key="4">
    <source>
        <dbReference type="Proteomes" id="UP000823388"/>
    </source>
</evidence>
<dbReference type="EMBL" id="CM029042">
    <property type="protein sequence ID" value="KAG2614641.1"/>
    <property type="molecule type" value="Genomic_DNA"/>
</dbReference>
<protein>
    <submittedName>
        <fullName evidence="3">Uncharacterized protein</fullName>
    </submittedName>
</protein>
<dbReference type="AlphaFoldDB" id="A0A8T0TRH8"/>
<comment type="caution">
    <text evidence="3">The sequence shown here is derived from an EMBL/GenBank/DDBJ whole genome shotgun (WGS) entry which is preliminary data.</text>
</comment>
<reference evidence="3" key="1">
    <citation type="submission" date="2020-05" db="EMBL/GenBank/DDBJ databases">
        <title>WGS assembly of Panicum virgatum.</title>
        <authorList>
            <person name="Lovell J.T."/>
            <person name="Jenkins J."/>
            <person name="Shu S."/>
            <person name="Juenger T.E."/>
            <person name="Schmutz J."/>
        </authorList>
    </citation>
    <scope>NUCLEOTIDE SEQUENCE</scope>
    <source>
        <strain evidence="3">AP13</strain>
    </source>
</reference>
<keyword evidence="2" id="KW-1133">Transmembrane helix</keyword>
<evidence type="ECO:0000256" key="1">
    <source>
        <dbReference type="SAM" id="MobiDB-lite"/>
    </source>
</evidence>
<proteinExistence type="predicted"/>
<dbReference type="Proteomes" id="UP000823388">
    <property type="component" value="Chromosome 3N"/>
</dbReference>
<accession>A0A8T0TRH8</accession>
<keyword evidence="2" id="KW-0472">Membrane</keyword>